<dbReference type="PROSITE" id="PS51216">
    <property type="entry name" value="NEBULIN"/>
    <property type="match status" value="1"/>
</dbReference>
<keyword evidence="2" id="KW-0009">Actin-binding</keyword>
<evidence type="ECO:0000256" key="2">
    <source>
        <dbReference type="ARBA" id="ARBA00023203"/>
    </source>
</evidence>
<evidence type="ECO:0000256" key="3">
    <source>
        <dbReference type="SAM" id="MobiDB-lite"/>
    </source>
</evidence>
<dbReference type="InterPro" id="IPR000900">
    <property type="entry name" value="Nebulin_repeat"/>
</dbReference>
<dbReference type="Proteomes" id="UP000245320">
    <property type="component" value="Chromosome 16"/>
</dbReference>
<dbReference type="GO" id="GO:0051015">
    <property type="term" value="F:actin filament binding"/>
    <property type="evidence" value="ECO:0007669"/>
    <property type="project" value="InterPro"/>
</dbReference>
<keyword evidence="1" id="KW-0677">Repeat</keyword>
<evidence type="ECO:0000313" key="4">
    <source>
        <dbReference type="Proteomes" id="UP000245320"/>
    </source>
</evidence>
<dbReference type="GO" id="GO:0071691">
    <property type="term" value="P:cardiac muscle thin filament assembly"/>
    <property type="evidence" value="ECO:0007669"/>
    <property type="project" value="TreeGrafter"/>
</dbReference>
<keyword evidence="4" id="KW-1185">Reference proteome</keyword>
<dbReference type="OrthoDB" id="9295290at2759"/>
<name>A0A2U4BQU8_TURTR</name>
<dbReference type="PANTHER" id="PTHR11039:SF64">
    <property type="entry name" value="NEBULIN-RELATED-ANCHORING PROTEIN-LIKE"/>
    <property type="match status" value="1"/>
</dbReference>
<evidence type="ECO:0000256" key="1">
    <source>
        <dbReference type="ARBA" id="ARBA00022737"/>
    </source>
</evidence>
<feature type="region of interest" description="Disordered" evidence="3">
    <location>
        <begin position="58"/>
        <end position="91"/>
    </location>
</feature>
<proteinExistence type="predicted"/>
<sequence length="91" mass="10498">MTPLCISDLHSRYGEAFLRDRGLQTGYCSIHDDPRMKRFLSVSKLQSDNEYRKDFAKSRSQFHGRPDQPGFLQATRSQQLASSVCHRQPLP</sequence>
<dbReference type="Pfam" id="PF00880">
    <property type="entry name" value="Nebulin"/>
    <property type="match status" value="1"/>
</dbReference>
<reference evidence="5" key="1">
    <citation type="submission" date="2025-08" db="UniProtKB">
        <authorList>
            <consortium name="RefSeq"/>
        </authorList>
    </citation>
    <scope>IDENTIFICATION</scope>
    <source>
        <tissue evidence="5">Spleen</tissue>
    </source>
</reference>
<dbReference type="PRINTS" id="PR00510">
    <property type="entry name" value="NEBULIN"/>
</dbReference>
<organism evidence="4 5">
    <name type="scientific">Tursiops truncatus</name>
    <name type="common">Atlantic bottle-nosed dolphin</name>
    <name type="synonym">Delphinus truncatus</name>
    <dbReference type="NCBI Taxonomy" id="9739"/>
    <lineage>
        <taxon>Eukaryota</taxon>
        <taxon>Metazoa</taxon>
        <taxon>Chordata</taxon>
        <taxon>Craniata</taxon>
        <taxon>Vertebrata</taxon>
        <taxon>Euteleostomi</taxon>
        <taxon>Mammalia</taxon>
        <taxon>Eutheria</taxon>
        <taxon>Laurasiatheria</taxon>
        <taxon>Artiodactyla</taxon>
        <taxon>Whippomorpha</taxon>
        <taxon>Cetacea</taxon>
        <taxon>Odontoceti</taxon>
        <taxon>Delphinidae</taxon>
        <taxon>Tursiops</taxon>
    </lineage>
</organism>
<dbReference type="RefSeq" id="XP_019795593.1">
    <property type="nucleotide sequence ID" value="XM_019940034.2"/>
</dbReference>
<dbReference type="AlphaFoldDB" id="A0A2U4BQU8"/>
<dbReference type="InterPro" id="IPR013998">
    <property type="entry name" value="Nebulin-like"/>
</dbReference>
<dbReference type="InterPro" id="IPR055297">
    <property type="entry name" value="NEBU/NEBL"/>
</dbReference>
<dbReference type="PANTHER" id="PTHR11039">
    <property type="entry name" value="NEBULIN"/>
    <property type="match status" value="1"/>
</dbReference>
<dbReference type="GO" id="GO:0030018">
    <property type="term" value="C:Z disc"/>
    <property type="evidence" value="ECO:0007669"/>
    <property type="project" value="InterPro"/>
</dbReference>
<accession>A0A2U4BQU8</accession>
<gene>
    <name evidence="5" type="primary">LOC109550690</name>
</gene>
<dbReference type="InParanoid" id="A0A2U4BQU8"/>
<dbReference type="SMART" id="SM00227">
    <property type="entry name" value="NEBU"/>
    <property type="match status" value="1"/>
</dbReference>
<evidence type="ECO:0000313" key="5">
    <source>
        <dbReference type="RefSeq" id="XP_019795593.1"/>
    </source>
</evidence>
<protein>
    <submittedName>
        <fullName evidence="5">Nebulin-related-anchoring protein-like</fullName>
    </submittedName>
</protein>